<dbReference type="Pfam" id="PF00069">
    <property type="entry name" value="Pkinase"/>
    <property type="match status" value="1"/>
</dbReference>
<dbReference type="PROSITE" id="PS00107">
    <property type="entry name" value="PROTEIN_KINASE_ATP"/>
    <property type="match status" value="1"/>
</dbReference>
<evidence type="ECO:0000313" key="3">
    <source>
        <dbReference type="EMBL" id="KAG2087612.1"/>
    </source>
</evidence>
<dbReference type="GeneID" id="64704862"/>
<dbReference type="Proteomes" id="UP000823399">
    <property type="component" value="Unassembled WGS sequence"/>
</dbReference>
<evidence type="ECO:0000313" key="4">
    <source>
        <dbReference type="Proteomes" id="UP000823399"/>
    </source>
</evidence>
<dbReference type="InterPro" id="IPR050235">
    <property type="entry name" value="CK1_Ser-Thr_kinase"/>
</dbReference>
<dbReference type="PANTHER" id="PTHR11909">
    <property type="entry name" value="CASEIN KINASE-RELATED"/>
    <property type="match status" value="1"/>
</dbReference>
<evidence type="ECO:0000259" key="2">
    <source>
        <dbReference type="PROSITE" id="PS50011"/>
    </source>
</evidence>
<sequence>MNHKVPIRIDGRFRLGDVLGSGSYAVVYHARNIIKDDAVAIKLESITAQPSSVQRKYAILKRLEGGVGIPCALWFGRESTYHALVLGLLGPSLHDLFLAHDRKFSLHTVVNLGIQLLSRLEYIHSNNYVHCNIKPQNVLVGLGHLKHTAFIIDFGIAKEYWDTATRVHIPFRQNQRLTGTPAFASINNHLGVDLGRHDDLESLTYMLIYLLRGSLPWLTSDDEKLSSSSILEHKVNTTIEVLCDGIPVEFASVLIYTRSLAFSEDPDYGRLCSLLCGLQATLAAPSTCSLDISMPDNHITRHPPISNEHWMAEAAPCLPDATPLRRSTRVSHQRAASPMHPTALRKKPLVAGSRC</sequence>
<protein>
    <submittedName>
        <fullName evidence="3">Casein kinase I isoform delta</fullName>
    </submittedName>
</protein>
<dbReference type="CDD" id="cd14016">
    <property type="entry name" value="STKc_CK1"/>
    <property type="match status" value="1"/>
</dbReference>
<feature type="domain" description="Protein kinase" evidence="2">
    <location>
        <begin position="13"/>
        <end position="343"/>
    </location>
</feature>
<comment type="caution">
    <text evidence="3">The sequence shown here is derived from an EMBL/GenBank/DDBJ whole genome shotgun (WGS) entry which is preliminary data.</text>
</comment>
<keyword evidence="3" id="KW-0418">Kinase</keyword>
<gene>
    <name evidence="3" type="ORF">F5147DRAFT_781257</name>
</gene>
<dbReference type="GO" id="GO:0004672">
    <property type="term" value="F:protein kinase activity"/>
    <property type="evidence" value="ECO:0007669"/>
    <property type="project" value="InterPro"/>
</dbReference>
<dbReference type="OrthoDB" id="2604130at2759"/>
<feature type="binding site" evidence="1">
    <location>
        <position position="42"/>
    </location>
    <ligand>
        <name>ATP</name>
        <dbReference type="ChEBI" id="CHEBI:30616"/>
    </ligand>
</feature>
<dbReference type="EMBL" id="JABBWM010000130">
    <property type="protein sequence ID" value="KAG2087612.1"/>
    <property type="molecule type" value="Genomic_DNA"/>
</dbReference>
<evidence type="ECO:0000256" key="1">
    <source>
        <dbReference type="PROSITE-ProRule" id="PRU10141"/>
    </source>
</evidence>
<dbReference type="SMART" id="SM00220">
    <property type="entry name" value="S_TKc"/>
    <property type="match status" value="1"/>
</dbReference>
<dbReference type="GO" id="GO:0005524">
    <property type="term" value="F:ATP binding"/>
    <property type="evidence" value="ECO:0007669"/>
    <property type="project" value="UniProtKB-UniRule"/>
</dbReference>
<keyword evidence="1" id="KW-0547">Nucleotide-binding</keyword>
<dbReference type="PROSITE" id="PS50011">
    <property type="entry name" value="PROTEIN_KINASE_DOM"/>
    <property type="match status" value="1"/>
</dbReference>
<proteinExistence type="predicted"/>
<keyword evidence="1" id="KW-0067">ATP-binding</keyword>
<keyword evidence="4" id="KW-1185">Reference proteome</keyword>
<dbReference type="InterPro" id="IPR000719">
    <property type="entry name" value="Prot_kinase_dom"/>
</dbReference>
<dbReference type="RefSeq" id="XP_041285267.1">
    <property type="nucleotide sequence ID" value="XM_041442603.1"/>
</dbReference>
<dbReference type="AlphaFoldDB" id="A0A9P7JLW3"/>
<dbReference type="InterPro" id="IPR017441">
    <property type="entry name" value="Protein_kinase_ATP_BS"/>
</dbReference>
<reference evidence="3" key="1">
    <citation type="journal article" date="2020" name="New Phytol.">
        <title>Comparative genomics reveals dynamic genome evolution in host specialist ectomycorrhizal fungi.</title>
        <authorList>
            <person name="Lofgren L.A."/>
            <person name="Nguyen N.H."/>
            <person name="Vilgalys R."/>
            <person name="Ruytinx J."/>
            <person name="Liao H.L."/>
            <person name="Branco S."/>
            <person name="Kuo A."/>
            <person name="LaButti K."/>
            <person name="Lipzen A."/>
            <person name="Andreopoulos W."/>
            <person name="Pangilinan J."/>
            <person name="Riley R."/>
            <person name="Hundley H."/>
            <person name="Na H."/>
            <person name="Barry K."/>
            <person name="Grigoriev I.V."/>
            <person name="Stajich J.E."/>
            <person name="Kennedy P.G."/>
        </authorList>
    </citation>
    <scope>NUCLEOTIDE SEQUENCE</scope>
    <source>
        <strain evidence="3">FC423</strain>
    </source>
</reference>
<organism evidence="3 4">
    <name type="scientific">Suillus discolor</name>
    <dbReference type="NCBI Taxonomy" id="1912936"/>
    <lineage>
        <taxon>Eukaryota</taxon>
        <taxon>Fungi</taxon>
        <taxon>Dikarya</taxon>
        <taxon>Basidiomycota</taxon>
        <taxon>Agaricomycotina</taxon>
        <taxon>Agaricomycetes</taxon>
        <taxon>Agaricomycetidae</taxon>
        <taxon>Boletales</taxon>
        <taxon>Suillineae</taxon>
        <taxon>Suillaceae</taxon>
        <taxon>Suillus</taxon>
    </lineage>
</organism>
<name>A0A9P7JLW3_9AGAM</name>
<dbReference type="SUPFAM" id="SSF56112">
    <property type="entry name" value="Protein kinase-like (PK-like)"/>
    <property type="match status" value="1"/>
</dbReference>
<dbReference type="InterPro" id="IPR011009">
    <property type="entry name" value="Kinase-like_dom_sf"/>
</dbReference>
<keyword evidence="3" id="KW-0808">Transferase</keyword>
<dbReference type="Gene3D" id="1.10.510.10">
    <property type="entry name" value="Transferase(Phosphotransferase) domain 1"/>
    <property type="match status" value="1"/>
</dbReference>
<accession>A0A9P7JLW3</accession>